<keyword evidence="3" id="KW-1185">Reference proteome</keyword>
<dbReference type="Proteomes" id="UP000766570">
    <property type="component" value="Unassembled WGS sequence"/>
</dbReference>
<reference evidence="2 3" key="1">
    <citation type="submission" date="2021-03" db="EMBL/GenBank/DDBJ databases">
        <title>Sequencing the genomes of 1000 actinobacteria strains.</title>
        <authorList>
            <person name="Klenk H.-P."/>
        </authorList>
    </citation>
    <scope>NUCLEOTIDE SEQUENCE [LARGE SCALE GENOMIC DNA]</scope>
    <source>
        <strain evidence="2 3">DSM 15454</strain>
    </source>
</reference>
<dbReference type="Pfam" id="PF07929">
    <property type="entry name" value="PRiA4_ORF3"/>
    <property type="match status" value="1"/>
</dbReference>
<feature type="domain" description="Plasmid pRiA4b Orf3-like" evidence="1">
    <location>
        <begin position="396"/>
        <end position="572"/>
    </location>
</feature>
<dbReference type="EMBL" id="JAGIOE010000001">
    <property type="protein sequence ID" value="MBP2375982.1"/>
    <property type="molecule type" value="Genomic_DNA"/>
</dbReference>
<gene>
    <name evidence="2" type="ORF">JOF46_003894</name>
</gene>
<dbReference type="InterPro" id="IPR024047">
    <property type="entry name" value="MM3350-like_sf"/>
</dbReference>
<evidence type="ECO:0000259" key="1">
    <source>
        <dbReference type="Pfam" id="PF07929"/>
    </source>
</evidence>
<dbReference type="SUPFAM" id="SSF159941">
    <property type="entry name" value="MM3350-like"/>
    <property type="match status" value="1"/>
</dbReference>
<proteinExistence type="predicted"/>
<comment type="caution">
    <text evidence="2">The sequence shown here is derived from an EMBL/GenBank/DDBJ whole genome shotgun (WGS) entry which is preliminary data.</text>
</comment>
<protein>
    <recommendedName>
        <fullName evidence="1">Plasmid pRiA4b Orf3-like domain-containing protein</fullName>
    </recommendedName>
</protein>
<dbReference type="Gene3D" id="3.10.290.30">
    <property type="entry name" value="MM3350-like"/>
    <property type="match status" value="1"/>
</dbReference>
<evidence type="ECO:0000313" key="2">
    <source>
        <dbReference type="EMBL" id="MBP2375982.1"/>
    </source>
</evidence>
<organism evidence="2 3">
    <name type="scientific">Paeniglutamicibacter psychrophenolicus</name>
    <dbReference type="NCBI Taxonomy" id="257454"/>
    <lineage>
        <taxon>Bacteria</taxon>
        <taxon>Bacillati</taxon>
        <taxon>Actinomycetota</taxon>
        <taxon>Actinomycetes</taxon>
        <taxon>Micrococcales</taxon>
        <taxon>Micrococcaceae</taxon>
        <taxon>Paeniglutamicibacter</taxon>
    </lineage>
</organism>
<accession>A0ABS4WIE6</accession>
<evidence type="ECO:0000313" key="3">
    <source>
        <dbReference type="Proteomes" id="UP000766570"/>
    </source>
</evidence>
<dbReference type="PANTHER" id="PTHR41878:SF1">
    <property type="entry name" value="TNPR PROTEIN"/>
    <property type="match status" value="1"/>
</dbReference>
<dbReference type="PANTHER" id="PTHR41878">
    <property type="entry name" value="LEXA REPRESSOR-RELATED"/>
    <property type="match status" value="1"/>
</dbReference>
<sequence length="584" mass="64641">MAGTFMNWIIASYGVDRDIALVTLERLHHLIDRYADSTGQASTTEFAPDKFAVVLAEAAQADGAAMSGQIFKSTFDAYLHFLQEQKRWTGSEQAFDALHAVVEGGPAGSEEHEELPTVSDAESFEVFNAMPLVRYARQLLAWVDAGRELTASGGLPKKELVEAAAVAGVAIRTSKQPTEATLPGLGTEGQDDLAPYAGSMKAVKRLQLIWDSLLECELIEVDKAWATQGLYARDFLDGEVSEENRDIVAEFIGAFMMSYGDWIVEHDRINGAALRGSLMQILDAALYSSRPEVFATSDVAADPSLQALCDMLEELAELGVVQIDTHYRADPAFTRSYDLFSMYVMDEQLSNVDPAKMVGMIKEVFGPGSTGNMPGLAELGETDRLELDALVPDGKSLQLRVDLEHMQPPVWRRLVVPATMSLADLHVALQVAFEWDNSHLHDFELPFAGPYGESQRFSDPDMELEETLDEWDYTLGQLVGRPKDKIYYNYDFGDSWRHKIMVEKIIDSPAGQAVRCTGGRMRAPVDDIGGIPGWYHAIEVSNDSSHEDFEHVRDMLGLSEGMLFDESDFDAKRIDAAFALQLRV</sequence>
<name>A0ABS4WIE6_9MICC</name>
<dbReference type="InterPro" id="IPR012912">
    <property type="entry name" value="Plasmid_pRiA4b_Orf3-like"/>
</dbReference>
<dbReference type="RefSeq" id="WP_209910346.1">
    <property type="nucleotide sequence ID" value="NZ_BAAAMI010000023.1"/>
</dbReference>